<evidence type="ECO:0000256" key="9">
    <source>
        <dbReference type="SAM" id="Phobius"/>
    </source>
</evidence>
<feature type="transmembrane region" description="Helical" evidence="9">
    <location>
        <begin position="96"/>
        <end position="115"/>
    </location>
</feature>
<feature type="transmembrane region" description="Helical" evidence="9">
    <location>
        <begin position="18"/>
        <end position="43"/>
    </location>
</feature>
<name>A0A815Z8T6_9BILA</name>
<evidence type="ECO:0000256" key="5">
    <source>
        <dbReference type="ARBA" id="ARBA00023040"/>
    </source>
</evidence>
<evidence type="ECO:0000256" key="3">
    <source>
        <dbReference type="ARBA" id="ARBA00022692"/>
    </source>
</evidence>
<accession>A0A815Z8T6</accession>
<keyword evidence="6 9" id="KW-0472">Membrane</keyword>
<evidence type="ECO:0000256" key="8">
    <source>
        <dbReference type="ARBA" id="ARBA00023224"/>
    </source>
</evidence>
<feature type="transmembrane region" description="Helical" evidence="9">
    <location>
        <begin position="55"/>
        <end position="71"/>
    </location>
</feature>
<keyword evidence="5" id="KW-0297">G-protein coupled receptor</keyword>
<evidence type="ECO:0000313" key="11">
    <source>
        <dbReference type="EMBL" id="CAF1312182.1"/>
    </source>
</evidence>
<gene>
    <name evidence="12" type="ORF">JXQ802_LOCUS46205</name>
    <name evidence="11" type="ORF">PYM288_LOCUS30474</name>
</gene>
<dbReference type="PANTHER" id="PTHR24229">
    <property type="entry name" value="NEUROPEPTIDES RECEPTOR"/>
    <property type="match status" value="1"/>
</dbReference>
<evidence type="ECO:0000256" key="7">
    <source>
        <dbReference type="ARBA" id="ARBA00023170"/>
    </source>
</evidence>
<dbReference type="Proteomes" id="UP000663854">
    <property type="component" value="Unassembled WGS sequence"/>
</dbReference>
<reference evidence="12" key="1">
    <citation type="submission" date="2021-02" db="EMBL/GenBank/DDBJ databases">
        <authorList>
            <person name="Nowell W R."/>
        </authorList>
    </citation>
    <scope>NUCLEOTIDE SEQUENCE</scope>
</reference>
<dbReference type="InterPro" id="IPR017452">
    <property type="entry name" value="GPCR_Rhodpsn_7TM"/>
</dbReference>
<proteinExistence type="predicted"/>
<dbReference type="SUPFAM" id="SSF81321">
    <property type="entry name" value="Family A G protein-coupled receptor-like"/>
    <property type="match status" value="1"/>
</dbReference>
<keyword evidence="4 9" id="KW-1133">Transmembrane helix</keyword>
<evidence type="ECO:0000259" key="10">
    <source>
        <dbReference type="PROSITE" id="PS50262"/>
    </source>
</evidence>
<dbReference type="GO" id="GO:0004930">
    <property type="term" value="F:G protein-coupled receptor activity"/>
    <property type="evidence" value="ECO:0007669"/>
    <property type="project" value="UniProtKB-KW"/>
</dbReference>
<evidence type="ECO:0000256" key="2">
    <source>
        <dbReference type="ARBA" id="ARBA00022475"/>
    </source>
</evidence>
<dbReference type="EMBL" id="CAJNOL010004094">
    <property type="protein sequence ID" value="CAF1580864.1"/>
    <property type="molecule type" value="Genomic_DNA"/>
</dbReference>
<keyword evidence="13" id="KW-1185">Reference proteome</keyword>
<dbReference type="GO" id="GO:0042277">
    <property type="term" value="F:peptide binding"/>
    <property type="evidence" value="ECO:0007669"/>
    <property type="project" value="TreeGrafter"/>
</dbReference>
<dbReference type="Proteomes" id="UP000663870">
    <property type="component" value="Unassembled WGS sequence"/>
</dbReference>
<comment type="subcellular location">
    <subcellularLocation>
        <location evidence="1">Cell membrane</location>
        <topology evidence="1">Multi-pass membrane protein</topology>
    </subcellularLocation>
</comment>
<organism evidence="12 13">
    <name type="scientific">Rotaria sordida</name>
    <dbReference type="NCBI Taxonomy" id="392033"/>
    <lineage>
        <taxon>Eukaryota</taxon>
        <taxon>Metazoa</taxon>
        <taxon>Spiralia</taxon>
        <taxon>Gnathifera</taxon>
        <taxon>Rotifera</taxon>
        <taxon>Eurotatoria</taxon>
        <taxon>Bdelloidea</taxon>
        <taxon>Philodinida</taxon>
        <taxon>Philodinidae</taxon>
        <taxon>Rotaria</taxon>
    </lineage>
</organism>
<sequence>MAVWIRKKDLAPYETIELIISVIIPMFLIVIGTFGNLISIIVLFNKENRRTSTSIYLIFLCLMDTISLYQWNLSRATYTFTNGKSIWDESLVMCKLSQFFAFYTLHTSAIFLTFVELDRACLLRRFQQIIRRFVLKCLGKLSNQVNPGNQTQTRNDVMIITVNERQLRTENKTVLK</sequence>
<evidence type="ECO:0000256" key="1">
    <source>
        <dbReference type="ARBA" id="ARBA00004651"/>
    </source>
</evidence>
<dbReference type="GO" id="GO:0005886">
    <property type="term" value="C:plasma membrane"/>
    <property type="evidence" value="ECO:0007669"/>
    <property type="project" value="UniProtKB-SubCell"/>
</dbReference>
<evidence type="ECO:0000256" key="4">
    <source>
        <dbReference type="ARBA" id="ARBA00022989"/>
    </source>
</evidence>
<keyword evidence="8" id="KW-0807">Transducer</keyword>
<dbReference type="PROSITE" id="PS50262">
    <property type="entry name" value="G_PROTEIN_RECEP_F1_2"/>
    <property type="match status" value="1"/>
</dbReference>
<dbReference type="PANTHER" id="PTHR24229:SF40">
    <property type="entry name" value="ALLATOSTATIN C RECEPTOR 1-RELATED"/>
    <property type="match status" value="1"/>
</dbReference>
<keyword evidence="3 9" id="KW-0812">Transmembrane</keyword>
<protein>
    <recommendedName>
        <fullName evidence="10">G-protein coupled receptors family 1 profile domain-containing protein</fullName>
    </recommendedName>
</protein>
<evidence type="ECO:0000313" key="12">
    <source>
        <dbReference type="EMBL" id="CAF1580864.1"/>
    </source>
</evidence>
<keyword evidence="2" id="KW-1003">Cell membrane</keyword>
<keyword evidence="7" id="KW-0675">Receptor</keyword>
<comment type="caution">
    <text evidence="12">The sequence shown here is derived from an EMBL/GenBank/DDBJ whole genome shotgun (WGS) entry which is preliminary data.</text>
</comment>
<dbReference type="AlphaFoldDB" id="A0A815Z8T6"/>
<evidence type="ECO:0000313" key="13">
    <source>
        <dbReference type="Proteomes" id="UP000663870"/>
    </source>
</evidence>
<feature type="domain" description="G-protein coupled receptors family 1 profile" evidence="10">
    <location>
        <begin position="35"/>
        <end position="119"/>
    </location>
</feature>
<dbReference type="GO" id="GO:0043005">
    <property type="term" value="C:neuron projection"/>
    <property type="evidence" value="ECO:0007669"/>
    <property type="project" value="TreeGrafter"/>
</dbReference>
<evidence type="ECO:0000256" key="6">
    <source>
        <dbReference type="ARBA" id="ARBA00023136"/>
    </source>
</evidence>
<dbReference type="EMBL" id="CAJNOH010002830">
    <property type="protein sequence ID" value="CAF1312182.1"/>
    <property type="molecule type" value="Genomic_DNA"/>
</dbReference>
<dbReference type="Gene3D" id="1.20.1070.10">
    <property type="entry name" value="Rhodopsin 7-helix transmembrane proteins"/>
    <property type="match status" value="1"/>
</dbReference>